<dbReference type="SUPFAM" id="SSF46626">
    <property type="entry name" value="Cytochrome c"/>
    <property type="match status" value="1"/>
</dbReference>
<gene>
    <name evidence="9" type="ORF">GCM10009126_25980</name>
</gene>
<feature type="signal peptide" evidence="7">
    <location>
        <begin position="1"/>
        <end position="20"/>
    </location>
</feature>
<feature type="chain" id="PRO_5047120958" evidence="7">
    <location>
        <begin position="21"/>
        <end position="272"/>
    </location>
</feature>
<evidence type="ECO:0000256" key="7">
    <source>
        <dbReference type="SAM" id="SignalP"/>
    </source>
</evidence>
<evidence type="ECO:0000256" key="4">
    <source>
        <dbReference type="ARBA" id="ARBA00022982"/>
    </source>
</evidence>
<protein>
    <submittedName>
        <fullName evidence="9">Cytochrome c</fullName>
    </submittedName>
</protein>
<evidence type="ECO:0000259" key="8">
    <source>
        <dbReference type="PROSITE" id="PS51007"/>
    </source>
</evidence>
<dbReference type="InterPro" id="IPR051811">
    <property type="entry name" value="Cytochrome_c550/c551-like"/>
</dbReference>
<comment type="caution">
    <text evidence="9">The sequence shown here is derived from an EMBL/GenBank/DDBJ whole genome shotgun (WGS) entry which is preliminary data.</text>
</comment>
<dbReference type="PANTHER" id="PTHR37823:SF1">
    <property type="entry name" value="CYTOCHROME C-553-LIKE"/>
    <property type="match status" value="1"/>
</dbReference>
<reference evidence="9 10" key="1">
    <citation type="journal article" date="2019" name="Int. J. Syst. Evol. Microbiol.">
        <title>The Global Catalogue of Microorganisms (GCM) 10K type strain sequencing project: providing services to taxonomists for standard genome sequencing and annotation.</title>
        <authorList>
            <consortium name="The Broad Institute Genomics Platform"/>
            <consortium name="The Broad Institute Genome Sequencing Center for Infectious Disease"/>
            <person name="Wu L."/>
            <person name="Ma J."/>
        </authorList>
    </citation>
    <scope>NUCLEOTIDE SEQUENCE [LARGE SCALE GENOMIC DNA]</scope>
    <source>
        <strain evidence="9 10">JCM 16242</strain>
    </source>
</reference>
<accession>A0ABN0URQ9</accession>
<dbReference type="Gene3D" id="1.10.760.10">
    <property type="entry name" value="Cytochrome c-like domain"/>
    <property type="match status" value="1"/>
</dbReference>
<keyword evidence="3 6" id="KW-0479">Metal-binding</keyword>
<keyword evidence="1" id="KW-0813">Transport</keyword>
<dbReference type="PANTHER" id="PTHR37823">
    <property type="entry name" value="CYTOCHROME C-553-LIKE"/>
    <property type="match status" value="1"/>
</dbReference>
<evidence type="ECO:0000256" key="2">
    <source>
        <dbReference type="ARBA" id="ARBA00022617"/>
    </source>
</evidence>
<dbReference type="InterPro" id="IPR036909">
    <property type="entry name" value="Cyt_c-like_dom_sf"/>
</dbReference>
<evidence type="ECO:0000313" key="9">
    <source>
        <dbReference type="EMBL" id="GAA0259450.1"/>
    </source>
</evidence>
<keyword evidence="7" id="KW-0732">Signal</keyword>
<evidence type="ECO:0000256" key="1">
    <source>
        <dbReference type="ARBA" id="ARBA00022448"/>
    </source>
</evidence>
<proteinExistence type="predicted"/>
<dbReference type="InterPro" id="IPR009056">
    <property type="entry name" value="Cyt_c-like_dom"/>
</dbReference>
<evidence type="ECO:0000313" key="10">
    <source>
        <dbReference type="Proteomes" id="UP001500657"/>
    </source>
</evidence>
<evidence type="ECO:0000256" key="3">
    <source>
        <dbReference type="ARBA" id="ARBA00022723"/>
    </source>
</evidence>
<dbReference type="Proteomes" id="UP001500657">
    <property type="component" value="Unassembled WGS sequence"/>
</dbReference>
<feature type="domain" description="Cytochrome c" evidence="8">
    <location>
        <begin position="176"/>
        <end position="264"/>
    </location>
</feature>
<evidence type="ECO:0000256" key="6">
    <source>
        <dbReference type="PROSITE-ProRule" id="PRU00433"/>
    </source>
</evidence>
<name>A0ABN0URQ9_9GAMM</name>
<keyword evidence="5 6" id="KW-0408">Iron</keyword>
<keyword evidence="10" id="KW-1185">Reference proteome</keyword>
<keyword evidence="2 6" id="KW-0349">Heme</keyword>
<organism evidence="9 10">
    <name type="scientific">Rhodanobacter caeni</name>
    <dbReference type="NCBI Taxonomy" id="657654"/>
    <lineage>
        <taxon>Bacteria</taxon>
        <taxon>Pseudomonadati</taxon>
        <taxon>Pseudomonadota</taxon>
        <taxon>Gammaproteobacteria</taxon>
        <taxon>Lysobacterales</taxon>
        <taxon>Rhodanobacteraceae</taxon>
        <taxon>Rhodanobacter</taxon>
    </lineage>
</organism>
<dbReference type="RefSeq" id="WP_425543738.1">
    <property type="nucleotide sequence ID" value="NZ_BAAAFO010000004.1"/>
</dbReference>
<dbReference type="Pfam" id="PF00034">
    <property type="entry name" value="Cytochrom_C"/>
    <property type="match status" value="1"/>
</dbReference>
<evidence type="ECO:0000256" key="5">
    <source>
        <dbReference type="ARBA" id="ARBA00023004"/>
    </source>
</evidence>
<keyword evidence="4" id="KW-0249">Electron transport</keyword>
<dbReference type="PROSITE" id="PS51007">
    <property type="entry name" value="CYTC"/>
    <property type="match status" value="1"/>
</dbReference>
<sequence>MNFLRFFATGLLLLPLLARAAELRVDARRGSDVYRTEALLERPDVRAITIPDDVAFRRTMHYRAVPLTALLPGIGLGDHLQFTALDGFVAEIPAAALLQRGGSEAWLAIDDPAHPWPALGGGQGGAGPFYVVWTRPRAGNISQEQWPYQLAAIRVLPAADVRFPAIRPADALPADSSIRRGFAVFQRTCFACHTLNGEGAATLGPDLNRPYSPTEYLRADLLRGFIRNPQSLRQWPQARMPAFDEKALPDADLDALLDYLRHMAGRRRAGEK</sequence>
<dbReference type="EMBL" id="BAAAFO010000004">
    <property type="protein sequence ID" value="GAA0259450.1"/>
    <property type="molecule type" value="Genomic_DNA"/>
</dbReference>